<organism evidence="1 2">
    <name type="scientific">Holospora undulata HU1</name>
    <dbReference type="NCBI Taxonomy" id="1321371"/>
    <lineage>
        <taxon>Bacteria</taxon>
        <taxon>Pseudomonadati</taxon>
        <taxon>Pseudomonadota</taxon>
        <taxon>Alphaproteobacteria</taxon>
        <taxon>Holosporales</taxon>
        <taxon>Holosporaceae</taxon>
        <taxon>Holospora</taxon>
    </lineage>
</organism>
<dbReference type="EMBL" id="ARPM03000067">
    <property type="protein sequence ID" value="ETZ05350.1"/>
    <property type="molecule type" value="Genomic_DNA"/>
</dbReference>
<sequence length="129" mass="13973">MGIGGANLSMQSQGTETLASSQMNGIGPTPVLANVGIQTDSGIDVDVQTDPEPAPSLKRAYHIHFYGNGTGFAKTLDSRDDNRNYTSIDSFKCSFFRVITCIHDLANLLNRIMEWAIMIMFPAVAMAIS</sequence>
<evidence type="ECO:0000313" key="2">
    <source>
        <dbReference type="Proteomes" id="UP000026922"/>
    </source>
</evidence>
<proteinExistence type="predicted"/>
<dbReference type="AlphaFoldDB" id="A0A061JGX1"/>
<name>A0A061JGX1_9PROT</name>
<gene>
    <name evidence="1" type="ORF">K737_300214</name>
</gene>
<dbReference type="RefSeq" id="WP_006291373.1">
    <property type="nucleotide sequence ID" value="NZ_ARPM03000067.1"/>
</dbReference>
<comment type="caution">
    <text evidence="1">The sequence shown here is derived from an EMBL/GenBank/DDBJ whole genome shotgun (WGS) entry which is preliminary data.</text>
</comment>
<evidence type="ECO:0000313" key="1">
    <source>
        <dbReference type="EMBL" id="ETZ05350.1"/>
    </source>
</evidence>
<accession>A0A061JGX1</accession>
<keyword evidence="2" id="KW-1185">Reference proteome</keyword>
<dbReference type="Proteomes" id="UP000026922">
    <property type="component" value="Unassembled WGS sequence"/>
</dbReference>
<reference evidence="1 2" key="1">
    <citation type="journal article" date="2013" name="Genome Announc.">
        <title>Draft Genome Sequence of Holospora undulata Strain HU1, a Micronucleus-Specific Symbiont of the Ciliate Paramecium caudatum.</title>
        <authorList>
            <person name="Dohra H."/>
            <person name="Suzuki H."/>
            <person name="Suzuki T."/>
            <person name="Tanaka K."/>
            <person name="Fujishima M."/>
        </authorList>
    </citation>
    <scope>NUCLEOTIDE SEQUENCE [LARGE SCALE GENOMIC DNA]</scope>
    <source>
        <strain evidence="1 2">HU1</strain>
    </source>
</reference>
<protein>
    <submittedName>
        <fullName evidence="1">Uncharacterized protein</fullName>
    </submittedName>
</protein>